<dbReference type="PANTHER" id="PTHR43586">
    <property type="entry name" value="CYSTEINE DESULFURASE"/>
    <property type="match status" value="1"/>
</dbReference>
<feature type="domain" description="Aminotransferase class V" evidence="1">
    <location>
        <begin position="18"/>
        <end position="343"/>
    </location>
</feature>
<protein>
    <submittedName>
        <fullName evidence="2">Aminotransferase class V-fold PLP-dependent enzyme</fullName>
    </submittedName>
</protein>
<dbReference type="InterPro" id="IPR000192">
    <property type="entry name" value="Aminotrans_V_dom"/>
</dbReference>
<dbReference type="Gene3D" id="3.90.1150.10">
    <property type="entry name" value="Aspartate Aminotransferase, domain 1"/>
    <property type="match status" value="1"/>
</dbReference>
<dbReference type="GO" id="GO:0008483">
    <property type="term" value="F:transaminase activity"/>
    <property type="evidence" value="ECO:0007669"/>
    <property type="project" value="UniProtKB-KW"/>
</dbReference>
<gene>
    <name evidence="2" type="ORF">JNB62_07420</name>
</gene>
<reference evidence="2 3" key="1">
    <citation type="journal article" date="2021" name="MBio">
        <title>Poor Competitiveness of Bradyrhizobium in Pigeon Pea Root Colonization in Indian Soils.</title>
        <authorList>
            <person name="Chalasani D."/>
            <person name="Basu A."/>
            <person name="Pullabhotla S.V.S.R.N."/>
            <person name="Jorrin B."/>
            <person name="Neal A.L."/>
            <person name="Poole P.S."/>
            <person name="Podile A.R."/>
            <person name="Tkacz A."/>
        </authorList>
    </citation>
    <scope>NUCLEOTIDE SEQUENCE [LARGE SCALE GENOMIC DNA]</scope>
    <source>
        <strain evidence="2 3">HU14</strain>
    </source>
</reference>
<keyword evidence="3" id="KW-1185">Reference proteome</keyword>
<dbReference type="PANTHER" id="PTHR43586:SF15">
    <property type="entry name" value="BLR3095 PROTEIN"/>
    <property type="match status" value="1"/>
</dbReference>
<dbReference type="InterPro" id="IPR015421">
    <property type="entry name" value="PyrdxlP-dep_Trfase_major"/>
</dbReference>
<dbReference type="InterPro" id="IPR015424">
    <property type="entry name" value="PyrdxlP-dep_Trfase"/>
</dbReference>
<comment type="caution">
    <text evidence="2">The sequence shown here is derived from an EMBL/GenBank/DDBJ whole genome shotgun (WGS) entry which is preliminary data.</text>
</comment>
<dbReference type="SUPFAM" id="SSF53383">
    <property type="entry name" value="PLP-dependent transferases"/>
    <property type="match status" value="1"/>
</dbReference>
<evidence type="ECO:0000313" key="2">
    <source>
        <dbReference type="EMBL" id="MBW9093506.1"/>
    </source>
</evidence>
<sequence length="373" mass="39375">MTDLDAYLASFDGEPGYLDWAAFGPLSPAVRSEAQGDTELLGSGRRTSIQLVADHVREARDLVAELIGADAEQVVLQPSTTYGLMHAIYGLAGGLMLGRGEFPSLTVAATRASEALGTLQPQWLEPHDGMITPDVVRDALTDETRAVAVSLVDFRTGYRADLPALREVIGDRLLIVDATQGFGVVDADYLAADVVCGHGYKWLRAGRGTGFAWFGDRALERIAPVLSGFRGVEGDLPVDDVPGPAASAQAFSVAGDDTLAAARLATALREVADVGVPTIEAELAARASDVMFFADRYEIPVVTPREPERRAGIVTLEPAAQDAAPLAASLANHGLTVTTRTGRIRVAPHVGTGADTLRLFGDALAAFASTRVW</sequence>
<dbReference type="Proteomes" id="UP001196843">
    <property type="component" value="Unassembled WGS sequence"/>
</dbReference>
<organism evidence="2 3">
    <name type="scientific">Microbacterium jejuense</name>
    <dbReference type="NCBI Taxonomy" id="1263637"/>
    <lineage>
        <taxon>Bacteria</taxon>
        <taxon>Bacillati</taxon>
        <taxon>Actinomycetota</taxon>
        <taxon>Actinomycetes</taxon>
        <taxon>Micrococcales</taxon>
        <taxon>Microbacteriaceae</taxon>
        <taxon>Microbacterium</taxon>
    </lineage>
</organism>
<keyword evidence="2" id="KW-0808">Transferase</keyword>
<name>A0ABS7HMM0_9MICO</name>
<dbReference type="Pfam" id="PF00266">
    <property type="entry name" value="Aminotran_5"/>
    <property type="match status" value="1"/>
</dbReference>
<dbReference type="Gene3D" id="3.40.640.10">
    <property type="entry name" value="Type I PLP-dependent aspartate aminotransferase-like (Major domain)"/>
    <property type="match status" value="1"/>
</dbReference>
<accession>A0ABS7HMM0</accession>
<dbReference type="EMBL" id="JAEUAW010000004">
    <property type="protein sequence ID" value="MBW9093506.1"/>
    <property type="molecule type" value="Genomic_DNA"/>
</dbReference>
<dbReference type="InterPro" id="IPR015422">
    <property type="entry name" value="PyrdxlP-dep_Trfase_small"/>
</dbReference>
<proteinExistence type="predicted"/>
<keyword evidence="2" id="KW-0032">Aminotransferase</keyword>
<evidence type="ECO:0000259" key="1">
    <source>
        <dbReference type="Pfam" id="PF00266"/>
    </source>
</evidence>
<evidence type="ECO:0000313" key="3">
    <source>
        <dbReference type="Proteomes" id="UP001196843"/>
    </source>
</evidence>